<feature type="region of interest" description="Disordered" evidence="1">
    <location>
        <begin position="21"/>
        <end position="41"/>
    </location>
</feature>
<evidence type="ECO:0000256" key="2">
    <source>
        <dbReference type="SAM" id="SignalP"/>
    </source>
</evidence>
<feature type="signal peptide" evidence="2">
    <location>
        <begin position="1"/>
        <end position="22"/>
    </location>
</feature>
<dbReference type="Proteomes" id="UP000191285">
    <property type="component" value="Unassembled WGS sequence"/>
</dbReference>
<gene>
    <name evidence="3" type="ORF">PENSTE_c028G08968</name>
</gene>
<dbReference type="OrthoDB" id="2591256at2759"/>
<keyword evidence="2" id="KW-0732">Signal</keyword>
<evidence type="ECO:0000256" key="1">
    <source>
        <dbReference type="SAM" id="MobiDB-lite"/>
    </source>
</evidence>
<organism evidence="3 4">
    <name type="scientific">Penicillium steckii</name>
    <dbReference type="NCBI Taxonomy" id="303698"/>
    <lineage>
        <taxon>Eukaryota</taxon>
        <taxon>Fungi</taxon>
        <taxon>Dikarya</taxon>
        <taxon>Ascomycota</taxon>
        <taxon>Pezizomycotina</taxon>
        <taxon>Eurotiomycetes</taxon>
        <taxon>Eurotiomycetidae</taxon>
        <taxon>Eurotiales</taxon>
        <taxon>Aspergillaceae</taxon>
        <taxon>Penicillium</taxon>
    </lineage>
</organism>
<protein>
    <recommendedName>
        <fullName evidence="5">Glycogen debranching enzyme</fullName>
    </recommendedName>
</protein>
<reference evidence="4" key="1">
    <citation type="journal article" date="2017" name="Nat. Microbiol.">
        <title>Global analysis of biosynthetic gene clusters reveals vast potential of secondary metabolite production in Penicillium species.</title>
        <authorList>
            <person name="Nielsen J.C."/>
            <person name="Grijseels S."/>
            <person name="Prigent S."/>
            <person name="Ji B."/>
            <person name="Dainat J."/>
            <person name="Nielsen K.F."/>
            <person name="Frisvad J.C."/>
            <person name="Workman M."/>
            <person name="Nielsen J."/>
        </authorList>
    </citation>
    <scope>NUCLEOTIDE SEQUENCE [LARGE SCALE GENOMIC DNA]</scope>
    <source>
        <strain evidence="4">IBT 24891</strain>
    </source>
</reference>
<feature type="chain" id="PRO_5012054013" description="Glycogen debranching enzyme" evidence="2">
    <location>
        <begin position="23"/>
        <end position="763"/>
    </location>
</feature>
<proteinExistence type="predicted"/>
<evidence type="ECO:0000313" key="3">
    <source>
        <dbReference type="EMBL" id="OQE15489.1"/>
    </source>
</evidence>
<sequence length="763" mass="83380">MKFLSTLHLLGALGASVRATAGSDDESHSSQASAPACPNPASRLSLSDPPYENYFYSDCNVATQAVITSPLPDSNLSIIGPRLIIAWPAGDSGACAFFEPQDGRNGTLSIQLVNSTNSHPLSPVYNASSSGPPHVGVEGVIRFNSSAKLTIPILGSIRTIRDFVEGPSLLYPEIQDAIKFSSSDDGSILLQRTWLDNTTMTTLKFQPQNISTSGTEKGVTLDNRILSFEAGDYLFSATINYPQLTQLKPTAVLNNASSHLTTSMSDQTSALSFLSYSEKLLAGAWRFLTYFGRDSMIATLLLEPVLSNGEGSAIEAVIGAVLERINKTDGTVCHEETIGDYATWTNKQNNISSSAMGCDYHHIDSDYYLPVLMQRYLVENPIGRKRAAKFLNTTAGAVNPANKNLTWGELALTNAERIMRLAGPFVHNQTKENLIRLQDGQVVGEWRDSTYGLGGGRIPYDVNTALVPAGLRSIAALSRAGIFPQKKHWGSIADKYAKVWEDKTLDFFSVTIPKSKARSLVTSYAKEHFAGPNQASTIDADVKFHAVALEGSNNLSKVEVMNTDDCFRHFFLNTTNDDQLTPFLNNSATNIRRTFPAGLMTGASMIVANPAFGDDPVYAQNFTTGAYHGTVIWSWQLAMMARGLELQLGRCEVTSNFSVSSRSSRSAAGQEDKVVMPTPEFCTDEYVYNNVRGAYNTLWDSIEKNKDQLSAEVWSWVYRNDSFQVTPLGVLPAPPGVGGQTESNIRQLWSLTFLAVTRNENYR</sequence>
<dbReference type="AlphaFoldDB" id="A0A1V6SPB5"/>
<evidence type="ECO:0008006" key="5">
    <source>
        <dbReference type="Google" id="ProtNLM"/>
    </source>
</evidence>
<keyword evidence="4" id="KW-1185">Reference proteome</keyword>
<comment type="caution">
    <text evidence="3">The sequence shown here is derived from an EMBL/GenBank/DDBJ whole genome shotgun (WGS) entry which is preliminary data.</text>
</comment>
<evidence type="ECO:0000313" key="4">
    <source>
        <dbReference type="Proteomes" id="UP000191285"/>
    </source>
</evidence>
<accession>A0A1V6SPB5</accession>
<name>A0A1V6SPB5_9EURO</name>
<dbReference type="EMBL" id="MLKD01000028">
    <property type="protein sequence ID" value="OQE15489.1"/>
    <property type="molecule type" value="Genomic_DNA"/>
</dbReference>